<dbReference type="PANTHER" id="PTHR23254">
    <property type="entry name" value="EIF4G DOMAIN PROTEIN"/>
    <property type="match status" value="1"/>
</dbReference>
<dbReference type="InterPro" id="IPR051367">
    <property type="entry name" value="mRNA_TranslReg/HistoneTransl"/>
</dbReference>
<dbReference type="GO" id="GO:0006446">
    <property type="term" value="P:regulation of translational initiation"/>
    <property type="evidence" value="ECO:0007669"/>
    <property type="project" value="TreeGrafter"/>
</dbReference>
<dbReference type="Proteomes" id="UP000887566">
    <property type="component" value="Unplaced"/>
</dbReference>
<dbReference type="Gene3D" id="1.25.40.180">
    <property type="match status" value="1"/>
</dbReference>
<feature type="region of interest" description="Disordered" evidence="1">
    <location>
        <begin position="1"/>
        <end position="58"/>
    </location>
</feature>
<evidence type="ECO:0000313" key="3">
    <source>
        <dbReference type="WBParaSite" id="PSAMB.scaffold6512size9334.g28629.t1"/>
    </source>
</evidence>
<keyword evidence="2" id="KW-1185">Reference proteome</keyword>
<dbReference type="PANTHER" id="PTHR23254:SF15">
    <property type="entry name" value="POLYADENYLATE-BINDING PROTEIN-INTERACTING PROTEIN 1"/>
    <property type="match status" value="1"/>
</dbReference>
<accession>A0A914X5P5</accession>
<dbReference type="InterPro" id="IPR016024">
    <property type="entry name" value="ARM-type_fold"/>
</dbReference>
<name>A0A914X5P5_9BILA</name>
<proteinExistence type="predicted"/>
<dbReference type="WBParaSite" id="PSAMB.scaffold6512size9334.g28629.t1">
    <property type="protein sequence ID" value="PSAMB.scaffold6512size9334.g28629.t1"/>
    <property type="gene ID" value="PSAMB.scaffold6512size9334.g28629"/>
</dbReference>
<dbReference type="AlphaFoldDB" id="A0A914X5P5"/>
<reference evidence="3" key="1">
    <citation type="submission" date="2022-11" db="UniProtKB">
        <authorList>
            <consortium name="WormBaseParasite"/>
        </authorList>
    </citation>
    <scope>IDENTIFICATION</scope>
</reference>
<feature type="compositionally biased region" description="Low complexity" evidence="1">
    <location>
        <begin position="15"/>
        <end position="29"/>
    </location>
</feature>
<organism evidence="2 3">
    <name type="scientific">Plectus sambesii</name>
    <dbReference type="NCBI Taxonomy" id="2011161"/>
    <lineage>
        <taxon>Eukaryota</taxon>
        <taxon>Metazoa</taxon>
        <taxon>Ecdysozoa</taxon>
        <taxon>Nematoda</taxon>
        <taxon>Chromadorea</taxon>
        <taxon>Plectida</taxon>
        <taxon>Plectina</taxon>
        <taxon>Plectoidea</taxon>
        <taxon>Plectidae</taxon>
        <taxon>Plectus</taxon>
    </lineage>
</organism>
<protein>
    <submittedName>
        <fullName evidence="3">MIF4G domain-containing protein</fullName>
    </submittedName>
</protein>
<evidence type="ECO:0000256" key="1">
    <source>
        <dbReference type="SAM" id="MobiDB-lite"/>
    </source>
</evidence>
<sequence>MSGNPGDYRQGPRGQQHQMSHGQQQQQQHVYRPAQGHYGLQYAPGGQPRMMAAAPSSSGYSHPAHLSNVMANMSLNQHEQNFSFNPHANVFRPTYQPYGQQAQAYNDPAGYESYYQQQDQGYDYSDQAAAATAYDFHSAPQIPLSANLYAAMMYSQNAALLTEVQVGLEQLIDQPDEFEAWSSAIRDRLVEKSITDDGLKTAAALLIEMATASPTVQYSYARLAAYLCKTVPDFLMKYVLPNLRETHETRLTLDETRLQYLATFFAEFFTHAENSNGHRIEVLATALFEQLQGMLADPVQETFVKCTIQLLKCSGNALEESENGKSKMDAIFDRLKTIREGDSIGETMKRQIDSVKSLRAAQWGMKSNGQSNASNLPSGPLFLGPDGMPLTDEERAFLEENFGRLDSSVSDGDDPDMLADYEEFLATQH</sequence>
<evidence type="ECO:0000313" key="2">
    <source>
        <dbReference type="Proteomes" id="UP000887566"/>
    </source>
</evidence>
<dbReference type="SUPFAM" id="SSF48371">
    <property type="entry name" value="ARM repeat"/>
    <property type="match status" value="1"/>
</dbReference>
<dbReference type="GO" id="GO:0008494">
    <property type="term" value="F:translation activator activity"/>
    <property type="evidence" value="ECO:0007669"/>
    <property type="project" value="TreeGrafter"/>
</dbReference>